<keyword evidence="2" id="KW-0472">Membrane</keyword>
<keyword evidence="2" id="KW-1133">Transmembrane helix</keyword>
<evidence type="ECO:0000256" key="3">
    <source>
        <dbReference type="SAM" id="SignalP"/>
    </source>
</evidence>
<organism evidence="4 5">
    <name type="scientific">Gymnopilus dilepis</name>
    <dbReference type="NCBI Taxonomy" id="231916"/>
    <lineage>
        <taxon>Eukaryota</taxon>
        <taxon>Fungi</taxon>
        <taxon>Dikarya</taxon>
        <taxon>Basidiomycota</taxon>
        <taxon>Agaricomycotina</taxon>
        <taxon>Agaricomycetes</taxon>
        <taxon>Agaricomycetidae</taxon>
        <taxon>Agaricales</taxon>
        <taxon>Agaricineae</taxon>
        <taxon>Hymenogastraceae</taxon>
        <taxon>Gymnopilus</taxon>
    </lineage>
</organism>
<feature type="compositionally biased region" description="Polar residues" evidence="1">
    <location>
        <begin position="398"/>
        <end position="417"/>
    </location>
</feature>
<dbReference type="AlphaFoldDB" id="A0A409XZG3"/>
<keyword evidence="3" id="KW-0732">Signal</keyword>
<dbReference type="InParanoid" id="A0A409XZG3"/>
<evidence type="ECO:0000256" key="2">
    <source>
        <dbReference type="SAM" id="Phobius"/>
    </source>
</evidence>
<evidence type="ECO:0008006" key="6">
    <source>
        <dbReference type="Google" id="ProtNLM"/>
    </source>
</evidence>
<feature type="compositionally biased region" description="Polar residues" evidence="1">
    <location>
        <begin position="456"/>
        <end position="472"/>
    </location>
</feature>
<dbReference type="Proteomes" id="UP000284706">
    <property type="component" value="Unassembled WGS sequence"/>
</dbReference>
<evidence type="ECO:0000313" key="5">
    <source>
        <dbReference type="Proteomes" id="UP000284706"/>
    </source>
</evidence>
<feature type="compositionally biased region" description="Pro residues" evidence="1">
    <location>
        <begin position="361"/>
        <end position="370"/>
    </location>
</feature>
<name>A0A409XZG3_9AGAR</name>
<comment type="caution">
    <text evidence="4">The sequence shown here is derived from an EMBL/GenBank/DDBJ whole genome shotgun (WGS) entry which is preliminary data.</text>
</comment>
<gene>
    <name evidence="4" type="ORF">CVT26_004797</name>
</gene>
<dbReference type="OrthoDB" id="2563021at2759"/>
<evidence type="ECO:0000313" key="4">
    <source>
        <dbReference type="EMBL" id="PPQ96162.1"/>
    </source>
</evidence>
<feature type="chain" id="PRO_5019023501" description="Fibronectin type-III domain-containing protein" evidence="3">
    <location>
        <begin position="28"/>
        <end position="519"/>
    </location>
</feature>
<keyword evidence="5" id="KW-1185">Reference proteome</keyword>
<sequence>MGARTTFRNVFTSFLIILCSLHCGVLAADSPYLKPGFQFVYDNPDQSLPIPVTSQCESIRLRWSRNGNSTGPSPVAPYFLQVYHSASNVPYFVPAGLGPTFDWQVPFAPNTQYQICMSDVNGISGGCQQMYTMVPNANVSSPTCQNLTAPPSLPVSARVPLGVMSQFSYIDQCTSLSVTPTSGDPPFTLTIAPDFHPIFNVTSKSRSTMNWQVALPIGFRFFIALESGDGQMWANGPLQVGGLGSSDCLAPGSMQVTNPSSVVSFFLTTHCRSKTLFEKIIIGTSVGGVFVGAFAGILGYILLMRVLRKRKFSPSQSYLASAYAARNNETRPLRGAPSTISYSAYSAPTISSMPISTMPAVPLPSTPPPRSMDLPLEPVRHGRPSVRRSPSFDPFAASSDTESVFSRAQSQPPSTDYPQDVKRPLPPSPGPTASLSSETTSLSSSSNSVSRRQRPLSIQSRAPTYVTVTRPSNLREPVRAINETEDDQPSPDVPPEYGRHTADPSLTYAPSILSSGNRF</sequence>
<protein>
    <recommendedName>
        <fullName evidence="6">Fibronectin type-III domain-containing protein</fullName>
    </recommendedName>
</protein>
<keyword evidence="2" id="KW-0812">Transmembrane</keyword>
<dbReference type="STRING" id="231916.A0A409XZG3"/>
<reference evidence="4 5" key="1">
    <citation type="journal article" date="2018" name="Evol. Lett.">
        <title>Horizontal gene cluster transfer increased hallucinogenic mushroom diversity.</title>
        <authorList>
            <person name="Reynolds H.T."/>
            <person name="Vijayakumar V."/>
            <person name="Gluck-Thaler E."/>
            <person name="Korotkin H.B."/>
            <person name="Matheny P.B."/>
            <person name="Slot J.C."/>
        </authorList>
    </citation>
    <scope>NUCLEOTIDE SEQUENCE [LARGE SCALE GENOMIC DNA]</scope>
    <source>
        <strain evidence="4 5">SRW20</strain>
    </source>
</reference>
<accession>A0A409XZG3</accession>
<proteinExistence type="predicted"/>
<dbReference type="EMBL" id="NHYE01001392">
    <property type="protein sequence ID" value="PPQ96162.1"/>
    <property type="molecule type" value="Genomic_DNA"/>
</dbReference>
<evidence type="ECO:0000256" key="1">
    <source>
        <dbReference type="SAM" id="MobiDB-lite"/>
    </source>
</evidence>
<feature type="signal peptide" evidence="3">
    <location>
        <begin position="1"/>
        <end position="27"/>
    </location>
</feature>
<feature type="region of interest" description="Disordered" evidence="1">
    <location>
        <begin position="358"/>
        <end position="519"/>
    </location>
</feature>
<feature type="compositionally biased region" description="Low complexity" evidence="1">
    <location>
        <begin position="434"/>
        <end position="450"/>
    </location>
</feature>
<feature type="transmembrane region" description="Helical" evidence="2">
    <location>
        <begin position="280"/>
        <end position="303"/>
    </location>
</feature>